<sequence>MRERDAHHVELDRARHVEYRDPSEFDRIAFAMRTLDRLRPKRMTVAVYPALAAMRVERGSNLHRGEGGSWAIVGIPPHASREHIAYALAELAGVESVPYAVQSLLAADRNTDA</sequence>
<reference evidence="1 2" key="1">
    <citation type="submission" date="2023-01" db="EMBL/GenBank/DDBJ databases">
        <title>Minimal conservation of predation-associated metabolite biosynthetic gene clusters underscores biosynthetic potential of Myxococcota including descriptions for ten novel species: Archangium lansinium sp. nov., Myxococcus landrumus sp. nov., Nannocystis bai.</title>
        <authorList>
            <person name="Ahearne A."/>
            <person name="Stevens C."/>
            <person name="Dowd S."/>
        </authorList>
    </citation>
    <scope>NUCLEOTIDE SEQUENCE [LARGE SCALE GENOMIC DNA]</scope>
    <source>
        <strain evidence="1 2">WIWO2</strain>
    </source>
</reference>
<accession>A0ABT5BWV9</accession>
<dbReference type="EMBL" id="JAQNDK010000001">
    <property type="protein sequence ID" value="MDC0678626.1"/>
    <property type="molecule type" value="Genomic_DNA"/>
</dbReference>
<dbReference type="RefSeq" id="WP_272095461.1">
    <property type="nucleotide sequence ID" value="NZ_JAQNDK010000001.1"/>
</dbReference>
<protein>
    <submittedName>
        <fullName evidence="1">Uncharacterized protein</fullName>
    </submittedName>
</protein>
<evidence type="ECO:0000313" key="2">
    <source>
        <dbReference type="Proteomes" id="UP001217485"/>
    </source>
</evidence>
<name>A0ABT5BWV9_9BACT</name>
<proteinExistence type="predicted"/>
<comment type="caution">
    <text evidence="1">The sequence shown here is derived from an EMBL/GenBank/DDBJ whole genome shotgun (WGS) entry which is preliminary data.</text>
</comment>
<keyword evidence="2" id="KW-1185">Reference proteome</keyword>
<organism evidence="1 2">
    <name type="scientific">Sorangium atrum</name>
    <dbReference type="NCBI Taxonomy" id="2995308"/>
    <lineage>
        <taxon>Bacteria</taxon>
        <taxon>Pseudomonadati</taxon>
        <taxon>Myxococcota</taxon>
        <taxon>Polyangia</taxon>
        <taxon>Polyangiales</taxon>
        <taxon>Polyangiaceae</taxon>
        <taxon>Sorangium</taxon>
    </lineage>
</organism>
<gene>
    <name evidence="1" type="ORF">POL72_12850</name>
</gene>
<dbReference type="Proteomes" id="UP001217485">
    <property type="component" value="Unassembled WGS sequence"/>
</dbReference>
<evidence type="ECO:0000313" key="1">
    <source>
        <dbReference type="EMBL" id="MDC0678626.1"/>
    </source>
</evidence>